<comment type="caution">
    <text evidence="2">The sequence shown here is derived from an EMBL/GenBank/DDBJ whole genome shotgun (WGS) entry which is preliminary data.</text>
</comment>
<evidence type="ECO:0000313" key="2">
    <source>
        <dbReference type="EMBL" id="KAL0953153.1"/>
    </source>
</evidence>
<gene>
    <name evidence="2" type="ORF">HGRIS_004416</name>
</gene>
<dbReference type="PANTHER" id="PTHR38696">
    <property type="entry name" value="MEDIATOR OF RNA POLYMERASE II TRANSCRIPTION SUBUNIT 13"/>
    <property type="match status" value="1"/>
</dbReference>
<name>A0ABR3JCL4_9AGAR</name>
<protein>
    <submittedName>
        <fullName evidence="2">Uncharacterized protein</fullName>
    </submittedName>
</protein>
<dbReference type="Proteomes" id="UP001556367">
    <property type="component" value="Unassembled WGS sequence"/>
</dbReference>
<proteinExistence type="predicted"/>
<organism evidence="2 3">
    <name type="scientific">Hohenbuehelia grisea</name>
    <dbReference type="NCBI Taxonomy" id="104357"/>
    <lineage>
        <taxon>Eukaryota</taxon>
        <taxon>Fungi</taxon>
        <taxon>Dikarya</taxon>
        <taxon>Basidiomycota</taxon>
        <taxon>Agaricomycotina</taxon>
        <taxon>Agaricomycetes</taxon>
        <taxon>Agaricomycetidae</taxon>
        <taxon>Agaricales</taxon>
        <taxon>Pleurotineae</taxon>
        <taxon>Pleurotaceae</taxon>
        <taxon>Hohenbuehelia</taxon>
    </lineage>
</organism>
<keyword evidence="3" id="KW-1185">Reference proteome</keyword>
<feature type="region of interest" description="Disordered" evidence="1">
    <location>
        <begin position="1"/>
        <end position="31"/>
    </location>
</feature>
<dbReference type="EMBL" id="JASNQZ010000008">
    <property type="protein sequence ID" value="KAL0953153.1"/>
    <property type="molecule type" value="Genomic_DNA"/>
</dbReference>
<accession>A0ABR3JCL4</accession>
<evidence type="ECO:0000256" key="1">
    <source>
        <dbReference type="SAM" id="MobiDB-lite"/>
    </source>
</evidence>
<reference evidence="3" key="1">
    <citation type="submission" date="2024-06" db="EMBL/GenBank/DDBJ databases">
        <title>Multi-omics analyses provide insights into the biosynthesis of the anticancer antibiotic pleurotin in Hohenbuehelia grisea.</title>
        <authorList>
            <person name="Weaver J.A."/>
            <person name="Alberti F."/>
        </authorList>
    </citation>
    <scope>NUCLEOTIDE SEQUENCE [LARGE SCALE GENOMIC DNA]</scope>
    <source>
        <strain evidence="3">T-177</strain>
    </source>
</reference>
<sequence length="193" mass="21555">MNQPTEKDQMQAPQYPVDSKSPFVLAGSSSEAPPPGFRTAFACLSMNSHDRLRLIQFSQHDIAIVRAAILQAWPKGIQDERNYHGAHEFKLRGYPWSGQGDEAVPSRQLMISVMASLYNAGWVLTASTDISKKQLDKDACLFRFQAPPPPPCQWFAISFNRGDRLRLIGAPEEVIAPFKQMLAPLLQKDGEKS</sequence>
<evidence type="ECO:0000313" key="3">
    <source>
        <dbReference type="Proteomes" id="UP001556367"/>
    </source>
</evidence>
<dbReference type="PANTHER" id="PTHR38696:SF1">
    <property type="entry name" value="MEDIATOR OF RNA POLYMERASE II TRANSCRIPTION SUBUNIT 13"/>
    <property type="match status" value="1"/>
</dbReference>